<evidence type="ECO:0000313" key="2">
    <source>
        <dbReference type="EMBL" id="KAJ6246373.1"/>
    </source>
</evidence>
<feature type="compositionally biased region" description="Basic residues" evidence="1">
    <location>
        <begin position="156"/>
        <end position="165"/>
    </location>
</feature>
<dbReference type="Proteomes" id="UP001150062">
    <property type="component" value="Unassembled WGS sequence"/>
</dbReference>
<sequence>MSVVIPLTEEELQIKFRKITGFRKRLKEISKIRTGEVLGLDFSLLSKKAIKKGVPQESYPKQVRIKRTCVEYLSHLTNKPKKSIERGITSFLMKNFELENSRKYSREWFVFEPQSEERKQIKLKIQQKKIENKKKKFTALNCQKQENTKTQIPKRNPTRTRKRNTKTNTNKNTTTTRKTNRKTNTNPNPIRTRKSNTNKNTKTNTSTKTNKSTITTRKANQNTNTNTNTNTEESNQFVIKKIDESATIPFCSVPQTRKRLSNETQHNNQIELFNTPIIKQRKIIISTQNDSTTNTLNGLLPQEPSSPFLTTYTRDPLFEETYNRDPLFEETNHLENKQEKPALQKLPLIQPEFLFNFNQDIDDFFGNDFEEEHNLICLNDIWY</sequence>
<dbReference type="EMBL" id="JAOAOG010000136">
    <property type="protein sequence ID" value="KAJ6246373.1"/>
    <property type="molecule type" value="Genomic_DNA"/>
</dbReference>
<gene>
    <name evidence="2" type="ORF">M0813_19513</name>
</gene>
<evidence type="ECO:0000313" key="3">
    <source>
        <dbReference type="Proteomes" id="UP001150062"/>
    </source>
</evidence>
<feature type="compositionally biased region" description="Low complexity" evidence="1">
    <location>
        <begin position="166"/>
        <end position="190"/>
    </location>
</feature>
<accession>A0ABQ8YP90</accession>
<feature type="compositionally biased region" description="Low complexity" evidence="1">
    <location>
        <begin position="197"/>
        <end position="231"/>
    </location>
</feature>
<keyword evidence="3" id="KW-1185">Reference proteome</keyword>
<evidence type="ECO:0000256" key="1">
    <source>
        <dbReference type="SAM" id="MobiDB-lite"/>
    </source>
</evidence>
<comment type="caution">
    <text evidence="2">The sequence shown here is derived from an EMBL/GenBank/DDBJ whole genome shotgun (WGS) entry which is preliminary data.</text>
</comment>
<organism evidence="2 3">
    <name type="scientific">Anaeramoeba flamelloides</name>
    <dbReference type="NCBI Taxonomy" id="1746091"/>
    <lineage>
        <taxon>Eukaryota</taxon>
        <taxon>Metamonada</taxon>
        <taxon>Anaeramoebidae</taxon>
        <taxon>Anaeramoeba</taxon>
    </lineage>
</organism>
<feature type="compositionally biased region" description="Polar residues" evidence="1">
    <location>
        <begin position="140"/>
        <end position="151"/>
    </location>
</feature>
<proteinExistence type="predicted"/>
<name>A0ABQ8YP90_9EUKA</name>
<feature type="region of interest" description="Disordered" evidence="1">
    <location>
        <begin position="136"/>
        <end position="232"/>
    </location>
</feature>
<protein>
    <submittedName>
        <fullName evidence="2">Uncharacterized protein</fullName>
    </submittedName>
</protein>
<reference evidence="2" key="1">
    <citation type="submission" date="2022-08" db="EMBL/GenBank/DDBJ databases">
        <title>Novel sulfate-reducing endosymbionts in the free-living metamonad Anaeramoeba.</title>
        <authorList>
            <person name="Jerlstrom-Hultqvist J."/>
            <person name="Cepicka I."/>
            <person name="Gallot-Lavallee L."/>
            <person name="Salas-Leiva D."/>
            <person name="Curtis B.A."/>
            <person name="Zahonova K."/>
            <person name="Pipaliya S."/>
            <person name="Dacks J."/>
            <person name="Roger A.J."/>
        </authorList>
    </citation>
    <scope>NUCLEOTIDE SEQUENCE</scope>
    <source>
        <strain evidence="2">Schooner1</strain>
    </source>
</reference>